<feature type="signal peptide" evidence="7">
    <location>
        <begin position="1"/>
        <end position="41"/>
    </location>
</feature>
<dbReference type="InterPro" id="IPR006311">
    <property type="entry name" value="TAT_signal"/>
</dbReference>
<dbReference type="OrthoDB" id="3427327at2"/>
<dbReference type="PROSITE" id="PS00999">
    <property type="entry name" value="SSI"/>
    <property type="match status" value="1"/>
</dbReference>
<evidence type="ECO:0000256" key="5">
    <source>
        <dbReference type="ARBA" id="ARBA00022900"/>
    </source>
</evidence>
<keyword evidence="3" id="KW-0964">Secreted</keyword>
<gene>
    <name evidence="9" type="ORF">FCH28_23715</name>
</gene>
<dbReference type="RefSeq" id="WP_136742119.1">
    <property type="nucleotide sequence ID" value="NZ_SUMB01000008.1"/>
</dbReference>
<dbReference type="InterPro" id="IPR023549">
    <property type="entry name" value="Subtilisin_inhibitor"/>
</dbReference>
<protein>
    <recommendedName>
        <fullName evidence="8">Subtilisin inhibitor domain-containing protein</fullName>
    </recommendedName>
</protein>
<comment type="similarity">
    <text evidence="2">Belongs to the protease inhibitor I16 (SSI) family.</text>
</comment>
<feature type="chain" id="PRO_5038412963" description="Subtilisin inhibitor domain-containing protein" evidence="7">
    <location>
        <begin position="42"/>
        <end position="184"/>
    </location>
</feature>
<comment type="subcellular location">
    <subcellularLocation>
        <location evidence="1">Secreted</location>
    </subcellularLocation>
</comment>
<dbReference type="InterPro" id="IPR036819">
    <property type="entry name" value="Subtilisin_inhibitor-like_sf"/>
</dbReference>
<keyword evidence="10" id="KW-1185">Reference proteome</keyword>
<dbReference type="AlphaFoldDB" id="A0A4V5MJQ9"/>
<evidence type="ECO:0000256" key="7">
    <source>
        <dbReference type="SAM" id="SignalP"/>
    </source>
</evidence>
<keyword evidence="5" id="KW-0722">Serine protease inhibitor</keyword>
<dbReference type="Pfam" id="PF00720">
    <property type="entry name" value="SSI"/>
    <property type="match status" value="1"/>
</dbReference>
<dbReference type="GO" id="GO:0005576">
    <property type="term" value="C:extracellular region"/>
    <property type="evidence" value="ECO:0007669"/>
    <property type="project" value="UniProtKB-SubCell"/>
</dbReference>
<dbReference type="Gene3D" id="3.30.350.10">
    <property type="entry name" value="Subtilisin inhibitor-like"/>
    <property type="match status" value="1"/>
</dbReference>
<proteinExistence type="inferred from homology"/>
<evidence type="ECO:0000259" key="8">
    <source>
        <dbReference type="Pfam" id="PF00720"/>
    </source>
</evidence>
<keyword evidence="7" id="KW-0732">Signal</keyword>
<evidence type="ECO:0000256" key="3">
    <source>
        <dbReference type="ARBA" id="ARBA00022525"/>
    </source>
</evidence>
<evidence type="ECO:0000313" key="9">
    <source>
        <dbReference type="EMBL" id="TJZ50298.1"/>
    </source>
</evidence>
<accession>A0A4V5MJQ9</accession>
<evidence type="ECO:0000256" key="6">
    <source>
        <dbReference type="ARBA" id="ARBA00023157"/>
    </source>
</evidence>
<keyword evidence="4" id="KW-0646">Protease inhibitor</keyword>
<dbReference type="GO" id="GO:0004867">
    <property type="term" value="F:serine-type endopeptidase inhibitor activity"/>
    <property type="evidence" value="ECO:0007669"/>
    <property type="project" value="UniProtKB-KW"/>
</dbReference>
<keyword evidence="6" id="KW-1015">Disulfide bond</keyword>
<feature type="domain" description="Subtilisin inhibitor" evidence="8">
    <location>
        <begin position="75"/>
        <end position="154"/>
    </location>
</feature>
<evidence type="ECO:0000256" key="4">
    <source>
        <dbReference type="ARBA" id="ARBA00022690"/>
    </source>
</evidence>
<sequence length="184" mass="19568">MPHLRTSRRTSRRTFRRTSRFGAAATTAAAVVSAASALATAAPAASASPIPLPERRAAAGRAVPTGDLPMSGDHLTVTVAHSGDPKRDGTRDLYCHPTGGDHPEAKAACDGLDEVTTWGKDPFAPTSPNSQCTMIYGGPATAHVVGRWAGREVDARFDRSDGCEIHRWERVQPLLPRTTLWSSS</sequence>
<name>A0A4V5MJQ9_9ACTN</name>
<evidence type="ECO:0000256" key="1">
    <source>
        <dbReference type="ARBA" id="ARBA00004613"/>
    </source>
</evidence>
<dbReference type="EMBL" id="SUMB01000008">
    <property type="protein sequence ID" value="TJZ50298.1"/>
    <property type="molecule type" value="Genomic_DNA"/>
</dbReference>
<comment type="caution">
    <text evidence="9">The sequence shown here is derived from an EMBL/GenBank/DDBJ whole genome shotgun (WGS) entry which is preliminary data.</text>
</comment>
<evidence type="ECO:0000313" key="10">
    <source>
        <dbReference type="Proteomes" id="UP000308697"/>
    </source>
</evidence>
<dbReference type="InterPro" id="IPR020054">
    <property type="entry name" value="Prot_inh_SSI_I16_CS"/>
</dbReference>
<dbReference type="SUPFAM" id="SSF55399">
    <property type="entry name" value="Subtilisin inhibitor"/>
    <property type="match status" value="1"/>
</dbReference>
<evidence type="ECO:0000256" key="2">
    <source>
        <dbReference type="ARBA" id="ARBA00010472"/>
    </source>
</evidence>
<organism evidence="9 10">
    <name type="scientific">Streptomyces piniterrae</name>
    <dbReference type="NCBI Taxonomy" id="2571125"/>
    <lineage>
        <taxon>Bacteria</taxon>
        <taxon>Bacillati</taxon>
        <taxon>Actinomycetota</taxon>
        <taxon>Actinomycetes</taxon>
        <taxon>Kitasatosporales</taxon>
        <taxon>Streptomycetaceae</taxon>
        <taxon>Streptomyces</taxon>
    </lineage>
</organism>
<dbReference type="Proteomes" id="UP000308697">
    <property type="component" value="Unassembled WGS sequence"/>
</dbReference>
<dbReference type="PROSITE" id="PS51318">
    <property type="entry name" value="TAT"/>
    <property type="match status" value="1"/>
</dbReference>
<reference evidence="9 10" key="1">
    <citation type="submission" date="2019-04" db="EMBL/GenBank/DDBJ databases">
        <title>Streptomyces piniterrae sp. nov., a heliquinomycin-producing actinomycete isolated from rhizosphere soil of Pinus yunnanensis.</title>
        <authorList>
            <person name="Zhuang X."/>
            <person name="Zhao J."/>
        </authorList>
    </citation>
    <scope>NUCLEOTIDE SEQUENCE [LARGE SCALE GENOMIC DNA]</scope>
    <source>
        <strain evidence="10">jys28</strain>
    </source>
</reference>